<keyword evidence="2" id="KW-1185">Reference proteome</keyword>
<accession>A0A9P7RDD3</accession>
<proteinExistence type="predicted"/>
<reference evidence="1" key="1">
    <citation type="submission" date="2021-05" db="EMBL/GenBank/DDBJ databases">
        <title>Comparative genomics of three Colletotrichum scovillei strains and genetic complementation revealed genes involved fungal growth and virulence on chili pepper.</title>
        <authorList>
            <person name="Hsieh D.-K."/>
            <person name="Chuang S.-C."/>
            <person name="Chen C.-Y."/>
            <person name="Chao Y.-T."/>
            <person name="Lu M.-Y.J."/>
            <person name="Lee M.-H."/>
            <person name="Shih M.-C."/>
        </authorList>
    </citation>
    <scope>NUCLEOTIDE SEQUENCE</scope>
    <source>
        <strain evidence="1">Coll-153</strain>
    </source>
</reference>
<dbReference type="EMBL" id="JAESDN010000003">
    <property type="protein sequence ID" value="KAG7054119.1"/>
    <property type="molecule type" value="Genomic_DNA"/>
</dbReference>
<dbReference type="Proteomes" id="UP000699042">
    <property type="component" value="Unassembled WGS sequence"/>
</dbReference>
<organism evidence="1 2">
    <name type="scientific">Colletotrichum scovillei</name>
    <dbReference type="NCBI Taxonomy" id="1209932"/>
    <lineage>
        <taxon>Eukaryota</taxon>
        <taxon>Fungi</taxon>
        <taxon>Dikarya</taxon>
        <taxon>Ascomycota</taxon>
        <taxon>Pezizomycotina</taxon>
        <taxon>Sordariomycetes</taxon>
        <taxon>Hypocreomycetidae</taxon>
        <taxon>Glomerellales</taxon>
        <taxon>Glomerellaceae</taxon>
        <taxon>Colletotrichum</taxon>
        <taxon>Colletotrichum acutatum species complex</taxon>
    </lineage>
</organism>
<comment type="caution">
    <text evidence="1">The sequence shown here is derived from an EMBL/GenBank/DDBJ whole genome shotgun (WGS) entry which is preliminary data.</text>
</comment>
<feature type="non-terminal residue" evidence="1">
    <location>
        <position position="1"/>
    </location>
</feature>
<sequence length="40" mass="4596">MFVDVGAIRDSSRLVDFDILQSSRWRVDARGNKTGRRAED</sequence>
<gene>
    <name evidence="1" type="ORF">JMJ77_001190</name>
</gene>
<dbReference type="AlphaFoldDB" id="A0A9P7RDD3"/>
<evidence type="ECO:0000313" key="1">
    <source>
        <dbReference type="EMBL" id="KAG7054119.1"/>
    </source>
</evidence>
<evidence type="ECO:0000313" key="2">
    <source>
        <dbReference type="Proteomes" id="UP000699042"/>
    </source>
</evidence>
<protein>
    <submittedName>
        <fullName evidence="1">Uncharacterized protein</fullName>
    </submittedName>
</protein>
<name>A0A9P7RDD3_9PEZI</name>